<dbReference type="AlphaFoldDB" id="A0A228IIA4"/>
<evidence type="ECO:0000313" key="1">
    <source>
        <dbReference type="EMBL" id="OXI42131.1"/>
    </source>
</evidence>
<protein>
    <submittedName>
        <fullName evidence="1">Uncharacterized protein</fullName>
    </submittedName>
</protein>
<dbReference type="RefSeq" id="WP_089452160.1">
    <property type="nucleotide sequence ID" value="NZ_NKFA01000008.1"/>
</dbReference>
<gene>
    <name evidence="1" type="ORF">CFB84_23100</name>
</gene>
<dbReference type="Proteomes" id="UP000214600">
    <property type="component" value="Unassembled WGS sequence"/>
</dbReference>
<proteinExistence type="predicted"/>
<dbReference type="EMBL" id="NKFA01000008">
    <property type="protein sequence ID" value="OXI42131.1"/>
    <property type="molecule type" value="Genomic_DNA"/>
</dbReference>
<comment type="caution">
    <text evidence="1">The sequence shown here is derived from an EMBL/GenBank/DDBJ whole genome shotgun (WGS) entry which is preliminary data.</text>
</comment>
<reference evidence="2" key="1">
    <citation type="submission" date="2017-06" db="EMBL/GenBank/DDBJ databases">
        <authorList>
            <person name="LiPuma J."/>
            <person name="Spilker T."/>
        </authorList>
    </citation>
    <scope>NUCLEOTIDE SEQUENCE [LARGE SCALE GENOMIC DNA]</scope>
    <source>
        <strain evidence="2">AU17325</strain>
    </source>
</reference>
<sequence>MQHNKKELNIARTHTVGRFLNENPEAKKIVVGNRRNALRAFFHIGPDNRMPFNGGVRRGSTLGRGAGFNISCKAAAA</sequence>
<name>A0A228IIA4_9BURK</name>
<accession>A0A228IIA4</accession>
<dbReference type="OrthoDB" id="9027858at2"/>
<reference evidence="1 2" key="2">
    <citation type="submission" date="2017-08" db="EMBL/GenBank/DDBJ databases">
        <title>WGS of novel Burkholderia cepaca complex species.</title>
        <authorList>
            <person name="Lipuma J."/>
            <person name="Spilker T."/>
        </authorList>
    </citation>
    <scope>NUCLEOTIDE SEQUENCE [LARGE SCALE GENOMIC DNA]</scope>
    <source>
        <strain evidence="1 2">AU17325</strain>
    </source>
</reference>
<evidence type="ECO:0000313" key="2">
    <source>
        <dbReference type="Proteomes" id="UP000214600"/>
    </source>
</evidence>
<organism evidence="1 2">
    <name type="scientific">Burkholderia aenigmatica</name>
    <dbReference type="NCBI Taxonomy" id="2015348"/>
    <lineage>
        <taxon>Bacteria</taxon>
        <taxon>Pseudomonadati</taxon>
        <taxon>Pseudomonadota</taxon>
        <taxon>Betaproteobacteria</taxon>
        <taxon>Burkholderiales</taxon>
        <taxon>Burkholderiaceae</taxon>
        <taxon>Burkholderia</taxon>
        <taxon>Burkholderia cepacia complex</taxon>
    </lineage>
</organism>